<name>A0A7X9SR82_CLOBE</name>
<dbReference type="EMBL" id="JABAGD010000036">
    <property type="protein sequence ID" value="NMF06550.1"/>
    <property type="molecule type" value="Genomic_DNA"/>
</dbReference>
<comment type="caution">
    <text evidence="1">The sequence shown here is derived from an EMBL/GenBank/DDBJ whole genome shotgun (WGS) entry which is preliminary data.</text>
</comment>
<dbReference type="InterPro" id="IPR007499">
    <property type="entry name" value="ERF_bacteria_virus"/>
</dbReference>
<gene>
    <name evidence="1" type="ORF">HF849_17685</name>
</gene>
<dbReference type="RefSeq" id="WP_168982650.1">
    <property type="nucleotide sequence ID" value="NZ_JABAGD010000036.1"/>
</dbReference>
<sequence>MAEEKNKLNVVAKLQKVRADLQGVELRKTGRNTYSKYDYFELKDFLPDVAKLCNKHGVNPVFNMTKDVATLLIYDCDDIERFISFDMPVAISELKGCNAIQNIGGALTYAKRYLYMNAFEIAENDTTETEGEEEGARDPISNVQVKVIENLIKETNTDKMNFCAWAKVKDIKEIENRDLAYCMKMLNEKKDKIQQEKSGGKKGE</sequence>
<dbReference type="Proteomes" id="UP000587880">
    <property type="component" value="Unassembled WGS sequence"/>
</dbReference>
<reference evidence="1 2" key="1">
    <citation type="submission" date="2020-04" db="EMBL/GenBank/DDBJ databases">
        <authorList>
            <person name="Hitch T.C.A."/>
            <person name="Wylensek D."/>
            <person name="Clavel T."/>
        </authorList>
    </citation>
    <scope>NUCLEOTIDE SEQUENCE [LARGE SCALE GENOMIC DNA]</scope>
    <source>
        <strain evidence="1 2">WB01_NA02</strain>
    </source>
</reference>
<accession>A0A7X9SR82</accession>
<dbReference type="AlphaFoldDB" id="A0A7X9SR82"/>
<protein>
    <submittedName>
        <fullName evidence="1">Recombination protein</fullName>
    </submittedName>
</protein>
<evidence type="ECO:0000313" key="2">
    <source>
        <dbReference type="Proteomes" id="UP000587880"/>
    </source>
</evidence>
<dbReference type="Pfam" id="PF04404">
    <property type="entry name" value="ERF"/>
    <property type="match status" value="1"/>
</dbReference>
<evidence type="ECO:0000313" key="1">
    <source>
        <dbReference type="EMBL" id="NMF06550.1"/>
    </source>
</evidence>
<organism evidence="1 2">
    <name type="scientific">Clostridium beijerinckii</name>
    <name type="common">Clostridium MP</name>
    <dbReference type="NCBI Taxonomy" id="1520"/>
    <lineage>
        <taxon>Bacteria</taxon>
        <taxon>Bacillati</taxon>
        <taxon>Bacillota</taxon>
        <taxon>Clostridia</taxon>
        <taxon>Eubacteriales</taxon>
        <taxon>Clostridiaceae</taxon>
        <taxon>Clostridium</taxon>
    </lineage>
</organism>
<proteinExistence type="predicted"/>